<sequence>MPHTGIEPALPEDFSPRHFKPYQIAYAPRGKINYKLVGGRIVPVKKGKGRVREELEEESSFVEEGSMLGRLEAKLNQVLQDPRRTRKVANRFSIGSREMAEEL</sequence>
<reference evidence="2" key="1">
    <citation type="submission" date="2024-07" db="EMBL/GenBank/DDBJ databases">
        <title>Two chromosome-level genome assemblies of Korean endemic species Abeliophyllum distichum and Forsythia ovata (Oleaceae).</title>
        <authorList>
            <person name="Jang H."/>
        </authorList>
    </citation>
    <scope>NUCLEOTIDE SEQUENCE [LARGE SCALE GENOMIC DNA]</scope>
</reference>
<organism evidence="1 2">
    <name type="scientific">Forsythia ovata</name>
    <dbReference type="NCBI Taxonomy" id="205694"/>
    <lineage>
        <taxon>Eukaryota</taxon>
        <taxon>Viridiplantae</taxon>
        <taxon>Streptophyta</taxon>
        <taxon>Embryophyta</taxon>
        <taxon>Tracheophyta</taxon>
        <taxon>Spermatophyta</taxon>
        <taxon>Magnoliopsida</taxon>
        <taxon>eudicotyledons</taxon>
        <taxon>Gunneridae</taxon>
        <taxon>Pentapetalae</taxon>
        <taxon>asterids</taxon>
        <taxon>lamiids</taxon>
        <taxon>Lamiales</taxon>
        <taxon>Oleaceae</taxon>
        <taxon>Forsythieae</taxon>
        <taxon>Forsythia</taxon>
    </lineage>
</organism>
<gene>
    <name evidence="1" type="ORF">Fot_20086</name>
</gene>
<protein>
    <submittedName>
        <fullName evidence="1">Uncharacterized protein</fullName>
    </submittedName>
</protein>
<comment type="caution">
    <text evidence="1">The sequence shown here is derived from an EMBL/GenBank/DDBJ whole genome shotgun (WGS) entry which is preliminary data.</text>
</comment>
<accession>A0ABD1VMV7</accession>
<dbReference type="Proteomes" id="UP001604277">
    <property type="component" value="Unassembled WGS sequence"/>
</dbReference>
<evidence type="ECO:0000313" key="2">
    <source>
        <dbReference type="Proteomes" id="UP001604277"/>
    </source>
</evidence>
<dbReference type="AlphaFoldDB" id="A0ABD1VMV7"/>
<name>A0ABD1VMV7_9LAMI</name>
<dbReference type="EMBL" id="JBFOLJ010000005">
    <property type="protein sequence ID" value="KAL2538695.1"/>
    <property type="molecule type" value="Genomic_DNA"/>
</dbReference>
<evidence type="ECO:0000313" key="1">
    <source>
        <dbReference type="EMBL" id="KAL2538695.1"/>
    </source>
</evidence>
<keyword evidence="2" id="KW-1185">Reference proteome</keyword>
<proteinExistence type="predicted"/>